<dbReference type="InterPro" id="IPR004358">
    <property type="entry name" value="Sig_transdc_His_kin-like_C"/>
</dbReference>
<proteinExistence type="predicted"/>
<dbReference type="Pfam" id="PF02518">
    <property type="entry name" value="HATPase_c"/>
    <property type="match status" value="1"/>
</dbReference>
<dbReference type="CDD" id="cd00082">
    <property type="entry name" value="HisKA"/>
    <property type="match status" value="1"/>
</dbReference>
<dbReference type="EC" id="2.7.13.3" evidence="2"/>
<dbReference type="InterPro" id="IPR003661">
    <property type="entry name" value="HisK_dim/P_dom"/>
</dbReference>
<dbReference type="GO" id="GO:0000155">
    <property type="term" value="F:phosphorelay sensor kinase activity"/>
    <property type="evidence" value="ECO:0007669"/>
    <property type="project" value="InterPro"/>
</dbReference>
<dbReference type="FunFam" id="3.30.565.10:FF:000006">
    <property type="entry name" value="Sensor histidine kinase WalK"/>
    <property type="match status" value="1"/>
</dbReference>
<dbReference type="InterPro" id="IPR001610">
    <property type="entry name" value="PAC"/>
</dbReference>
<keyword evidence="5" id="KW-0418">Kinase</keyword>
<dbReference type="PANTHER" id="PTHR43304:SF1">
    <property type="entry name" value="PAC DOMAIN-CONTAINING PROTEIN"/>
    <property type="match status" value="1"/>
</dbReference>
<evidence type="ECO:0000256" key="5">
    <source>
        <dbReference type="ARBA" id="ARBA00022777"/>
    </source>
</evidence>
<dbReference type="InterPro" id="IPR013655">
    <property type="entry name" value="PAS_fold_3"/>
</dbReference>
<dbReference type="AlphaFoldDB" id="A0A0F9P6F3"/>
<keyword evidence="4" id="KW-0808">Transferase</keyword>
<dbReference type="InterPro" id="IPR052162">
    <property type="entry name" value="Sensor_kinase/Photoreceptor"/>
</dbReference>
<gene>
    <name evidence="10" type="ORF">LCGC14_0882430</name>
</gene>
<dbReference type="CDD" id="cd00075">
    <property type="entry name" value="HATPase"/>
    <property type="match status" value="1"/>
</dbReference>
<accession>A0A0F9P6F3</accession>
<name>A0A0F9P6F3_9ZZZZ</name>
<feature type="domain" description="PAC" evidence="9">
    <location>
        <begin position="495"/>
        <end position="546"/>
    </location>
</feature>
<dbReference type="SMART" id="SM00388">
    <property type="entry name" value="HisKA"/>
    <property type="match status" value="1"/>
</dbReference>
<evidence type="ECO:0000256" key="2">
    <source>
        <dbReference type="ARBA" id="ARBA00012438"/>
    </source>
</evidence>
<comment type="catalytic activity">
    <reaction evidence="1">
        <text>ATP + protein L-histidine = ADP + protein N-phospho-L-histidine.</text>
        <dbReference type="EC" id="2.7.13.3"/>
    </reaction>
</comment>
<dbReference type="PROSITE" id="PS50113">
    <property type="entry name" value="PAC"/>
    <property type="match status" value="2"/>
</dbReference>
<dbReference type="PRINTS" id="PR00344">
    <property type="entry name" value="BCTRLSENSOR"/>
</dbReference>
<dbReference type="InterPro" id="IPR000700">
    <property type="entry name" value="PAS-assoc_C"/>
</dbReference>
<dbReference type="SUPFAM" id="SSF55785">
    <property type="entry name" value="PYP-like sensor domain (PAS domain)"/>
    <property type="match status" value="4"/>
</dbReference>
<comment type="caution">
    <text evidence="10">The sequence shown here is derived from an EMBL/GenBank/DDBJ whole genome shotgun (WGS) entry which is preliminary data.</text>
</comment>
<evidence type="ECO:0000259" key="8">
    <source>
        <dbReference type="PROSITE" id="PS50112"/>
    </source>
</evidence>
<dbReference type="CDD" id="cd00130">
    <property type="entry name" value="PAS"/>
    <property type="match status" value="3"/>
</dbReference>
<dbReference type="SMART" id="SM00091">
    <property type="entry name" value="PAS"/>
    <property type="match status" value="4"/>
</dbReference>
<evidence type="ECO:0000256" key="3">
    <source>
        <dbReference type="ARBA" id="ARBA00022553"/>
    </source>
</evidence>
<dbReference type="Pfam" id="PF00989">
    <property type="entry name" value="PAS"/>
    <property type="match status" value="1"/>
</dbReference>
<dbReference type="InterPro" id="IPR000014">
    <property type="entry name" value="PAS"/>
</dbReference>
<dbReference type="Pfam" id="PF00512">
    <property type="entry name" value="HisKA"/>
    <property type="match status" value="1"/>
</dbReference>
<dbReference type="PROSITE" id="PS50042">
    <property type="entry name" value="CNMP_BINDING_3"/>
    <property type="match status" value="1"/>
</dbReference>
<evidence type="ECO:0000259" key="7">
    <source>
        <dbReference type="PROSITE" id="PS50109"/>
    </source>
</evidence>
<feature type="domain" description="PAS" evidence="8">
    <location>
        <begin position="40"/>
        <end position="110"/>
    </location>
</feature>
<dbReference type="InterPro" id="IPR005467">
    <property type="entry name" value="His_kinase_dom"/>
</dbReference>
<feature type="domain" description="PAS" evidence="8">
    <location>
        <begin position="166"/>
        <end position="220"/>
    </location>
</feature>
<evidence type="ECO:0000256" key="1">
    <source>
        <dbReference type="ARBA" id="ARBA00000085"/>
    </source>
</evidence>
<feature type="domain" description="PAC" evidence="9">
    <location>
        <begin position="114"/>
        <end position="165"/>
    </location>
</feature>
<dbReference type="InterPro" id="IPR036097">
    <property type="entry name" value="HisK_dim/P_sf"/>
</dbReference>
<dbReference type="InterPro" id="IPR036890">
    <property type="entry name" value="HATPase_C_sf"/>
</dbReference>
<dbReference type="EMBL" id="LAZR01002784">
    <property type="protein sequence ID" value="KKN25664.1"/>
    <property type="molecule type" value="Genomic_DNA"/>
</dbReference>
<dbReference type="SUPFAM" id="SSF47384">
    <property type="entry name" value="Homodimeric domain of signal transducing histidine kinase"/>
    <property type="match status" value="1"/>
</dbReference>
<feature type="domain" description="PAS" evidence="8">
    <location>
        <begin position="423"/>
        <end position="493"/>
    </location>
</feature>
<dbReference type="InterPro" id="IPR035965">
    <property type="entry name" value="PAS-like_dom_sf"/>
</dbReference>
<evidence type="ECO:0000259" key="9">
    <source>
        <dbReference type="PROSITE" id="PS50113"/>
    </source>
</evidence>
<dbReference type="Gene3D" id="3.30.450.20">
    <property type="entry name" value="PAS domain"/>
    <property type="match status" value="4"/>
</dbReference>
<feature type="domain" description="Histidine kinase" evidence="7">
    <location>
        <begin position="557"/>
        <end position="779"/>
    </location>
</feature>
<dbReference type="InterPro" id="IPR013767">
    <property type="entry name" value="PAS_fold"/>
</dbReference>
<dbReference type="Gene3D" id="3.30.565.10">
    <property type="entry name" value="Histidine kinase-like ATPase, C-terminal domain"/>
    <property type="match status" value="1"/>
</dbReference>
<dbReference type="SUPFAM" id="SSF55874">
    <property type="entry name" value="ATPase domain of HSP90 chaperone/DNA topoisomerase II/histidine kinase"/>
    <property type="match status" value="1"/>
</dbReference>
<dbReference type="InterPro" id="IPR003594">
    <property type="entry name" value="HATPase_dom"/>
</dbReference>
<dbReference type="PROSITE" id="PS50109">
    <property type="entry name" value="HIS_KIN"/>
    <property type="match status" value="1"/>
</dbReference>
<evidence type="ECO:0000256" key="4">
    <source>
        <dbReference type="ARBA" id="ARBA00022679"/>
    </source>
</evidence>
<evidence type="ECO:0000259" key="6">
    <source>
        <dbReference type="PROSITE" id="PS50042"/>
    </source>
</evidence>
<keyword evidence="3" id="KW-0597">Phosphoprotein</keyword>
<dbReference type="Gene3D" id="1.10.287.130">
    <property type="match status" value="1"/>
</dbReference>
<dbReference type="NCBIfam" id="TIGR00229">
    <property type="entry name" value="sensory_box"/>
    <property type="match status" value="4"/>
</dbReference>
<dbReference type="InterPro" id="IPR000595">
    <property type="entry name" value="cNMP-bd_dom"/>
</dbReference>
<dbReference type="Pfam" id="PF08447">
    <property type="entry name" value="PAS_3"/>
    <property type="match status" value="2"/>
</dbReference>
<dbReference type="PROSITE" id="PS50112">
    <property type="entry name" value="PAS"/>
    <property type="match status" value="4"/>
</dbReference>
<dbReference type="SMART" id="SM00086">
    <property type="entry name" value="PAC"/>
    <property type="match status" value="3"/>
</dbReference>
<dbReference type="PANTHER" id="PTHR43304">
    <property type="entry name" value="PHYTOCHROME-LIKE PROTEIN CPH1"/>
    <property type="match status" value="1"/>
</dbReference>
<dbReference type="Pfam" id="PF13188">
    <property type="entry name" value="PAS_8"/>
    <property type="match status" value="1"/>
</dbReference>
<feature type="domain" description="Cyclic nucleotide-binding" evidence="6">
    <location>
        <begin position="659"/>
        <end position="731"/>
    </location>
</feature>
<feature type="domain" description="PAS" evidence="8">
    <location>
        <begin position="315"/>
        <end position="358"/>
    </location>
</feature>
<protein>
    <recommendedName>
        <fullName evidence="2">histidine kinase</fullName>
        <ecNumber evidence="2">2.7.13.3</ecNumber>
    </recommendedName>
</protein>
<evidence type="ECO:0000313" key="10">
    <source>
        <dbReference type="EMBL" id="KKN25664.1"/>
    </source>
</evidence>
<reference evidence="10" key="1">
    <citation type="journal article" date="2015" name="Nature">
        <title>Complex archaea that bridge the gap between prokaryotes and eukaryotes.</title>
        <authorList>
            <person name="Spang A."/>
            <person name="Saw J.H."/>
            <person name="Jorgensen S.L."/>
            <person name="Zaremba-Niedzwiedzka K."/>
            <person name="Martijn J."/>
            <person name="Lind A.E."/>
            <person name="van Eijk R."/>
            <person name="Schleper C."/>
            <person name="Guy L."/>
            <person name="Ettema T.J."/>
        </authorList>
    </citation>
    <scope>NUCLEOTIDE SEQUENCE</scope>
</reference>
<sequence>MLFLYLLKKRCRKIINKDDKQKISDQALALKNVISELNKSEAKYRNLVEKAGAGIVATDLKGRVTYVNETLCKIIGYSEEELIGKPFVFFIHPNYKKKIIRLFRSAFIRPKVDIDLEFEAIHKEGFPVYILSKPSIFYYENKIAGFNAVIFDITERKIAEFKLKESEEKYRSLFDNMTSGFAYHEVIVDENNKPVDYKYIEANPAFEKLTGLKVEDIIGKRVTKILPGVEDDPADWIGRFGNVGLTGVPLIIEEYSEALDLWYEVSGYSPKKGYFAVNFTDITGYKKAEQQIKESEEIFRTITEQSFMGIYILQNNQIKYVNETMLDMFEYDLDEVVNRDDDFILKIIHPDDLSFFKEVQKSRKLGDLSEKPYISYRVITQSGNVKWIDQFSKTIIYKGSSAELITIVDITEKIGSQKRLQESEEKYRLISENANDLIAILDSKLKYKYVNEGYHEVLGYSKEEMYKSLVIDIIHPNDVKRALKSFRKGLKTGMGREELRVKAKDGKFIWFDVKGKTFTDIYGEINALLISRDITEIKKVEAKLREVSKLKSELLRRISHELKTPLISIKGYTELILSVHGYKLDDKIIESLNEIQEGCFRLENLINELLKTATLEDGKIHLNTSIEDLAFLIKFTVKELLGFAETRNQTIDLQVHDKLITKFEKERVYEVISNLLTNAIKYTPPGGKISIKSEIGSDSYIISVKDQGIGLTDDEKTRIFTQFGKIEHYGKGLDIISGGTGLGLFIAKKTIELHGGNIWVESEGRNKGSIFYFSLPIIKN</sequence>
<dbReference type="GO" id="GO:0006355">
    <property type="term" value="P:regulation of DNA-templated transcription"/>
    <property type="evidence" value="ECO:0007669"/>
    <property type="project" value="InterPro"/>
</dbReference>
<organism evidence="10">
    <name type="scientific">marine sediment metagenome</name>
    <dbReference type="NCBI Taxonomy" id="412755"/>
    <lineage>
        <taxon>unclassified sequences</taxon>
        <taxon>metagenomes</taxon>
        <taxon>ecological metagenomes</taxon>
    </lineage>
</organism>
<dbReference type="SMART" id="SM00387">
    <property type="entry name" value="HATPase_c"/>
    <property type="match status" value="1"/>
</dbReference>